<reference evidence="2 3" key="1">
    <citation type="submission" date="2013-11" db="EMBL/GenBank/DDBJ databases">
        <title>The Genome Sequence of Plasmodium yoelii 17X.</title>
        <authorList>
            <consortium name="The Broad Institute Genomics Platform"/>
            <consortium name="The Broad Institute Genome Sequencing Center for Infectious Disease"/>
            <person name="Neafsey D."/>
            <person name="Adams J."/>
            <person name="Walker B."/>
            <person name="Young S.K."/>
            <person name="Zeng Q."/>
            <person name="Gargeya S."/>
            <person name="Fitzgerald M."/>
            <person name="Haas B."/>
            <person name="Abouelleil A."/>
            <person name="Alvarado L."/>
            <person name="Chapman S.B."/>
            <person name="Gainer-Dewar J."/>
            <person name="Goldberg J."/>
            <person name="Griggs A."/>
            <person name="Gujja S."/>
            <person name="Hansen M."/>
            <person name="Howarth C."/>
            <person name="Imamovic A."/>
            <person name="Ireland A."/>
            <person name="Larimer J."/>
            <person name="McCowan C."/>
            <person name="Murphy C."/>
            <person name="Pearson M."/>
            <person name="Poon T.W."/>
            <person name="Priest M."/>
            <person name="Roberts A."/>
            <person name="Saif S."/>
            <person name="Shea T."/>
            <person name="Sykes S."/>
            <person name="Wortman J."/>
            <person name="Nusbaum C."/>
            <person name="Birren B."/>
        </authorList>
    </citation>
    <scope>NUCLEOTIDE SEQUENCE [LARGE SCALE GENOMIC DNA]</scope>
    <source>
        <strain evidence="2 3">17X</strain>
    </source>
</reference>
<keyword evidence="3" id="KW-1185">Reference proteome</keyword>
<evidence type="ECO:0000313" key="2">
    <source>
        <dbReference type="EMBL" id="ETB61449.1"/>
    </source>
</evidence>
<protein>
    <submittedName>
        <fullName evidence="2">Uncharacterized protein</fullName>
    </submittedName>
</protein>
<feature type="region of interest" description="Disordered" evidence="1">
    <location>
        <begin position="66"/>
        <end position="117"/>
    </location>
</feature>
<organism evidence="2 3">
    <name type="scientific">Plasmodium yoelii 17X</name>
    <dbReference type="NCBI Taxonomy" id="1323249"/>
    <lineage>
        <taxon>Eukaryota</taxon>
        <taxon>Sar</taxon>
        <taxon>Alveolata</taxon>
        <taxon>Apicomplexa</taxon>
        <taxon>Aconoidasida</taxon>
        <taxon>Haemosporida</taxon>
        <taxon>Plasmodiidae</taxon>
        <taxon>Plasmodium</taxon>
        <taxon>Plasmodium (Vinckeia)</taxon>
    </lineage>
</organism>
<feature type="compositionally biased region" description="Low complexity" evidence="1">
    <location>
        <begin position="98"/>
        <end position="117"/>
    </location>
</feature>
<feature type="region of interest" description="Disordered" evidence="1">
    <location>
        <begin position="162"/>
        <end position="185"/>
    </location>
</feature>
<name>V7PPT7_PLAYE</name>
<evidence type="ECO:0000313" key="3">
    <source>
        <dbReference type="Proteomes" id="UP000018538"/>
    </source>
</evidence>
<dbReference type="AlphaFoldDB" id="V7PPT7"/>
<dbReference type="EMBL" id="KI635736">
    <property type="protein sequence ID" value="ETB61449.1"/>
    <property type="molecule type" value="Genomic_DNA"/>
</dbReference>
<evidence type="ECO:0000256" key="1">
    <source>
        <dbReference type="SAM" id="MobiDB-lite"/>
    </source>
</evidence>
<proteinExistence type="predicted"/>
<feature type="compositionally biased region" description="Polar residues" evidence="1">
    <location>
        <begin position="19"/>
        <end position="38"/>
    </location>
</feature>
<dbReference type="Proteomes" id="UP000018538">
    <property type="component" value="Unassembled WGS sequence"/>
</dbReference>
<feature type="compositionally biased region" description="Basic residues" evidence="1">
    <location>
        <begin position="8"/>
        <end position="18"/>
    </location>
</feature>
<sequence length="757" mass="89276">MHIMKKETKNKKKYKKKCTYSSDKNQSTLENGTTSTSKRSSDIIPILKKINDNCDNLFKGENLKNIKSSTQSGNRKYHKSAKHTESSKDSKNHETEKSSSFSIGSENSSDFISSSSYISNESSSTYSEIEYLSINSNTNSNECYSNEKISYSTYSDDEDLKIRSYDNDNNSESNSTNNNRCSSNLQIKKGESNNTNLHYSGNEEKQKINTNDIYSKCLSIFSLNTYLYNDIYRYNPHLFGIYETCRNNKNRCQKIGILCCQFDLIFLRSVYGKYQKILYDILKDTHTILLDNIPSSTSFINEVICSIYNYLNDNGGLYICWNKKLFHLSYYDYMFLSSDIFLKRKVIKILKLIYKKKYNLYFFHCEFDLYNSQNKMSNLDDLIICIKKTLWKIYIFQLFYKNKKYLKKKNEVCSGNNHSDSIQINQNEVIAKINEHKNNYINKQLNYTIDPNSDTYKGYSYKEKENREALEFSENKKNCKQNIKSSFSTMTFKNSCMFVIGSFNIDINENEDLYKNLINLNNHGNMKDLFFYKNINYKIQKTYDIVDRKNTLVNGLNYCFGLTDNIFLVDSFFISPEDIIDLIYLYNPIDILIDKFNILKKSLNKYNLNNFNQLIDTNGIMIKLQHVYNYGIDILTQKKNKELSDHWILSAKFQLKNLYVPINLHIEKQLNNFVRNVDKYFILNKNFYDELCEVRSILEKENVKTEQNDKNKCINDHTIIKRYNYANRCIITRENIKCVNKIDKKFDHILSQCFESQ</sequence>
<accession>V7PPT7</accession>
<feature type="compositionally biased region" description="Low complexity" evidence="1">
    <location>
        <begin position="167"/>
        <end position="184"/>
    </location>
</feature>
<gene>
    <name evidence="2" type="ORF">YYC_01346</name>
</gene>
<feature type="region of interest" description="Disordered" evidence="1">
    <location>
        <begin position="1"/>
        <end position="42"/>
    </location>
</feature>
<feature type="compositionally biased region" description="Basic and acidic residues" evidence="1">
    <location>
        <begin position="82"/>
        <end position="97"/>
    </location>
</feature>
<dbReference type="OrthoDB" id="329500at2759"/>